<evidence type="ECO:0000313" key="4">
    <source>
        <dbReference type="Proteomes" id="UP000660611"/>
    </source>
</evidence>
<keyword evidence="2" id="KW-1133">Transmembrane helix</keyword>
<feature type="transmembrane region" description="Helical" evidence="2">
    <location>
        <begin position="43"/>
        <end position="65"/>
    </location>
</feature>
<comment type="caution">
    <text evidence="3">The sequence shown here is derived from an EMBL/GenBank/DDBJ whole genome shotgun (WGS) entry which is preliminary data.</text>
</comment>
<protein>
    <recommendedName>
        <fullName evidence="5">DUF3995 domain-containing protein</fullName>
    </recommendedName>
</protein>
<keyword evidence="2" id="KW-0812">Transmembrane</keyword>
<gene>
    <name evidence="3" type="ORF">Dsi01nite_060340</name>
</gene>
<feature type="transmembrane region" description="Helical" evidence="2">
    <location>
        <begin position="107"/>
        <end position="126"/>
    </location>
</feature>
<feature type="transmembrane region" description="Helical" evidence="2">
    <location>
        <begin position="271"/>
        <end position="294"/>
    </location>
</feature>
<dbReference type="Proteomes" id="UP000660611">
    <property type="component" value="Unassembled WGS sequence"/>
</dbReference>
<evidence type="ECO:0000256" key="1">
    <source>
        <dbReference type="SAM" id="MobiDB-lite"/>
    </source>
</evidence>
<accession>A0A919PT59</accession>
<sequence length="322" mass="33145">MAAGWSAASAVAGLTWAIGGPGFPFGGGDRATRMGAVLTGLQPGPAGAGIVALGLAGIVVALVLPHRPRLRVVGWLTAAVLLLVVPDGRLLLAVGELLVGHGERVEAAAVGQAWCSVGGVLWAGAARATGRRNSRPGDPAWARRVTLAAAACPLAYAAPRTLWAAGLTFGIDPATTAMVSTPTGRTRELVFAAAAVSGGLLTLGLIQPWGTQLPAWLPLLRGRRVPRWLATVPATAVAVVLTGAGVTMWRALTAAALTESAGDIAFDRANWAAWAGNLIWLPWGVTLGLATWAYHRRRATLAPAGPPRHNRSEPGLGQRRSM</sequence>
<reference evidence="3" key="1">
    <citation type="submission" date="2021-01" db="EMBL/GenBank/DDBJ databases">
        <title>Whole genome shotgun sequence of Dactylosporangium siamense NBRC 106093.</title>
        <authorList>
            <person name="Komaki H."/>
            <person name="Tamura T."/>
        </authorList>
    </citation>
    <scope>NUCLEOTIDE SEQUENCE</scope>
    <source>
        <strain evidence="3">NBRC 106093</strain>
    </source>
</reference>
<dbReference type="EMBL" id="BONQ01000091">
    <property type="protein sequence ID" value="GIG47993.1"/>
    <property type="molecule type" value="Genomic_DNA"/>
</dbReference>
<evidence type="ECO:0000313" key="3">
    <source>
        <dbReference type="EMBL" id="GIG47993.1"/>
    </source>
</evidence>
<proteinExistence type="predicted"/>
<keyword evidence="4" id="KW-1185">Reference proteome</keyword>
<evidence type="ECO:0008006" key="5">
    <source>
        <dbReference type="Google" id="ProtNLM"/>
    </source>
</evidence>
<dbReference type="AlphaFoldDB" id="A0A919PT59"/>
<evidence type="ECO:0000256" key="2">
    <source>
        <dbReference type="SAM" id="Phobius"/>
    </source>
</evidence>
<feature type="region of interest" description="Disordered" evidence="1">
    <location>
        <begin position="303"/>
        <end position="322"/>
    </location>
</feature>
<keyword evidence="2" id="KW-0472">Membrane</keyword>
<feature type="transmembrane region" description="Helical" evidence="2">
    <location>
        <begin position="228"/>
        <end position="251"/>
    </location>
</feature>
<name>A0A919PT59_9ACTN</name>
<organism evidence="3 4">
    <name type="scientific">Dactylosporangium siamense</name>
    <dbReference type="NCBI Taxonomy" id="685454"/>
    <lineage>
        <taxon>Bacteria</taxon>
        <taxon>Bacillati</taxon>
        <taxon>Actinomycetota</taxon>
        <taxon>Actinomycetes</taxon>
        <taxon>Micromonosporales</taxon>
        <taxon>Micromonosporaceae</taxon>
        <taxon>Dactylosporangium</taxon>
    </lineage>
</organism>
<feature type="transmembrane region" description="Helical" evidence="2">
    <location>
        <begin position="72"/>
        <end position="95"/>
    </location>
</feature>